<feature type="compositionally biased region" description="Low complexity" evidence="1">
    <location>
        <begin position="28"/>
        <end position="40"/>
    </location>
</feature>
<dbReference type="Proteomes" id="UP001379533">
    <property type="component" value="Chromosome"/>
</dbReference>
<sequence length="279" mass="29544">MALSIGIIVMAACDDDAPDGPTHEDAGDAGNAADAPSFDASDADAADATPDGGGGCTIVENEVRHLERTLGQAVELHRHPARSRLGAISSYLPEMSYGVFGSYVELDNLPVWCSFTSPAWTTDESGAYPVLSCHQVAGASVGRHERTDRVAIAGPMEFSHNDHGRWAQNTWESNASGSLTISDAEIHGSWQANADTDSYYDGSIVNEKTNVSVQIDVTYDTVAPPYDADAGIGPVDDAGAFQPVPPLCITSGKLSLQSSFIGCERVEFVWSGCGQFTRR</sequence>
<evidence type="ECO:0000313" key="3">
    <source>
        <dbReference type="Proteomes" id="UP001379533"/>
    </source>
</evidence>
<keyword evidence="3" id="KW-1185">Reference proteome</keyword>
<organism evidence="2 3">
    <name type="scientific">Pendulispora brunnea</name>
    <dbReference type="NCBI Taxonomy" id="2905690"/>
    <lineage>
        <taxon>Bacteria</taxon>
        <taxon>Pseudomonadati</taxon>
        <taxon>Myxococcota</taxon>
        <taxon>Myxococcia</taxon>
        <taxon>Myxococcales</taxon>
        <taxon>Sorangiineae</taxon>
        <taxon>Pendulisporaceae</taxon>
        <taxon>Pendulispora</taxon>
    </lineage>
</organism>
<protein>
    <submittedName>
        <fullName evidence="2">Uncharacterized protein</fullName>
    </submittedName>
</protein>
<evidence type="ECO:0000313" key="2">
    <source>
        <dbReference type="EMBL" id="WXB00162.1"/>
    </source>
</evidence>
<reference evidence="2 3" key="1">
    <citation type="submission" date="2021-12" db="EMBL/GenBank/DDBJ databases">
        <title>Discovery of the Pendulisporaceae a myxobacterial family with distinct sporulation behavior and unique specialized metabolism.</title>
        <authorList>
            <person name="Garcia R."/>
            <person name="Popoff A."/>
            <person name="Bader C.D."/>
            <person name="Loehr J."/>
            <person name="Walesch S."/>
            <person name="Walt C."/>
            <person name="Boldt J."/>
            <person name="Bunk B."/>
            <person name="Haeckl F.J.F.P.J."/>
            <person name="Gunesch A.P."/>
            <person name="Birkelbach J."/>
            <person name="Nuebel U."/>
            <person name="Pietschmann T."/>
            <person name="Bach T."/>
            <person name="Mueller R."/>
        </authorList>
    </citation>
    <scope>NUCLEOTIDE SEQUENCE [LARGE SCALE GENOMIC DNA]</scope>
    <source>
        <strain evidence="2 3">MSr12523</strain>
    </source>
</reference>
<proteinExistence type="predicted"/>
<gene>
    <name evidence="2" type="ORF">LZC95_25520</name>
</gene>
<dbReference type="EMBL" id="CP089982">
    <property type="protein sequence ID" value="WXB00162.1"/>
    <property type="molecule type" value="Genomic_DNA"/>
</dbReference>
<evidence type="ECO:0000256" key="1">
    <source>
        <dbReference type="SAM" id="MobiDB-lite"/>
    </source>
</evidence>
<accession>A0ABZ2KV22</accession>
<name>A0ABZ2KV22_9BACT</name>
<dbReference type="RefSeq" id="WP_394850804.1">
    <property type="nucleotide sequence ID" value="NZ_CP089982.1"/>
</dbReference>
<feature type="region of interest" description="Disordered" evidence="1">
    <location>
        <begin position="16"/>
        <end position="54"/>
    </location>
</feature>